<comment type="caution">
    <text evidence="1">The sequence shown here is derived from an EMBL/GenBank/DDBJ whole genome shotgun (WGS) entry which is preliminary data.</text>
</comment>
<accession>A0A135HR86</accession>
<dbReference type="AlphaFoldDB" id="A0A135HR86"/>
<organism evidence="1 2">
    <name type="scientific">Paramesorhizobium deserti</name>
    <dbReference type="NCBI Taxonomy" id="1494590"/>
    <lineage>
        <taxon>Bacteria</taxon>
        <taxon>Pseudomonadati</taxon>
        <taxon>Pseudomonadota</taxon>
        <taxon>Alphaproteobacteria</taxon>
        <taxon>Hyphomicrobiales</taxon>
        <taxon>Phyllobacteriaceae</taxon>
        <taxon>Paramesorhizobium</taxon>
    </lineage>
</organism>
<dbReference type="EMBL" id="LNTU01000037">
    <property type="protein sequence ID" value="KXF75653.1"/>
    <property type="molecule type" value="Genomic_DNA"/>
</dbReference>
<dbReference type="STRING" id="1494590.ATN84_16820"/>
<evidence type="ECO:0000313" key="1">
    <source>
        <dbReference type="EMBL" id="KXF75653.1"/>
    </source>
</evidence>
<name>A0A135HR86_9HYPH</name>
<keyword evidence="2" id="KW-1185">Reference proteome</keyword>
<proteinExistence type="predicted"/>
<protein>
    <submittedName>
        <fullName evidence="1">Uncharacterized protein</fullName>
    </submittedName>
</protein>
<evidence type="ECO:0000313" key="2">
    <source>
        <dbReference type="Proteomes" id="UP000070107"/>
    </source>
</evidence>
<sequence length="130" mass="14893">MMKITTAEHKARLSHVRLELAREKDHPEGDRTIGYDLVVPLASDGRLDPAAWKKGQTACRVRRFRPGEEDRIGHLRRKPGGQWFFDYVEGEEDDEIGFRLGEEHFAAGEYVSIRSDGVMHTYQVKLVEAV</sequence>
<dbReference type="Proteomes" id="UP000070107">
    <property type="component" value="Unassembled WGS sequence"/>
</dbReference>
<reference evidence="1 2" key="1">
    <citation type="submission" date="2015-11" db="EMBL/GenBank/DDBJ databases">
        <title>Draft genome sequence of Paramesorhizobium deserti A-3-E, a strain highly resistant to diverse beta-lactam antibiotics.</title>
        <authorList>
            <person name="Lv R."/>
            <person name="Yang X."/>
            <person name="Fang N."/>
            <person name="Guo J."/>
            <person name="Luo X."/>
            <person name="Peng F."/>
            <person name="Yang R."/>
            <person name="Cui Y."/>
            <person name="Fang C."/>
            <person name="Song Y."/>
        </authorList>
    </citation>
    <scope>NUCLEOTIDE SEQUENCE [LARGE SCALE GENOMIC DNA]</scope>
    <source>
        <strain evidence="1 2">A-3-E</strain>
    </source>
</reference>
<gene>
    <name evidence="1" type="ORF">ATN84_16820</name>
</gene>